<reference evidence="2 3" key="1">
    <citation type="journal article" date="2021" name="J. Hered.">
        <title>A chromosome-level genome assembly of the parasitoid wasp, Cotesia glomerata (Hymenoptera: Braconidae).</title>
        <authorList>
            <person name="Pinto B.J."/>
            <person name="Weis J.J."/>
            <person name="Gamble T."/>
            <person name="Ode P.J."/>
            <person name="Paul R."/>
            <person name="Zaspel J.M."/>
        </authorList>
    </citation>
    <scope>NUCLEOTIDE SEQUENCE [LARGE SCALE GENOMIC DNA]</scope>
    <source>
        <strain evidence="2">CgM1</strain>
    </source>
</reference>
<accession>A0AAV7HMW7</accession>
<feature type="compositionally biased region" description="Basic and acidic residues" evidence="1">
    <location>
        <begin position="53"/>
        <end position="65"/>
    </location>
</feature>
<dbReference type="Proteomes" id="UP000826195">
    <property type="component" value="Unassembled WGS sequence"/>
</dbReference>
<protein>
    <submittedName>
        <fullName evidence="2">Uncharacterized protein</fullName>
    </submittedName>
</protein>
<evidence type="ECO:0000313" key="2">
    <source>
        <dbReference type="EMBL" id="KAH0542768.1"/>
    </source>
</evidence>
<dbReference type="EMBL" id="JAHXZJ010002421">
    <property type="protein sequence ID" value="KAH0542768.1"/>
    <property type="molecule type" value="Genomic_DNA"/>
</dbReference>
<proteinExistence type="predicted"/>
<dbReference type="AlphaFoldDB" id="A0AAV7HMW7"/>
<evidence type="ECO:0000313" key="3">
    <source>
        <dbReference type="Proteomes" id="UP000826195"/>
    </source>
</evidence>
<name>A0AAV7HMW7_COTGL</name>
<feature type="non-terminal residue" evidence="2">
    <location>
        <position position="1"/>
    </location>
</feature>
<comment type="caution">
    <text evidence="2">The sequence shown here is derived from an EMBL/GenBank/DDBJ whole genome shotgun (WGS) entry which is preliminary data.</text>
</comment>
<feature type="compositionally biased region" description="Polar residues" evidence="1">
    <location>
        <begin position="30"/>
        <end position="48"/>
    </location>
</feature>
<keyword evidence="3" id="KW-1185">Reference proteome</keyword>
<sequence>VLRGKALGNLPDAPSYPWPGTATTTSSTTQRYKQPKSTGEPTADQLDQTIILMKKERELEGKGETRLQASRSLSLQARLPN</sequence>
<feature type="region of interest" description="Disordered" evidence="1">
    <location>
        <begin position="1"/>
        <end position="81"/>
    </location>
</feature>
<gene>
    <name evidence="2" type="ORF">KQX54_000505</name>
</gene>
<organism evidence="2 3">
    <name type="scientific">Cotesia glomerata</name>
    <name type="common">Lepidopteran parasitic wasp</name>
    <name type="synonym">Apanteles glomeratus</name>
    <dbReference type="NCBI Taxonomy" id="32391"/>
    <lineage>
        <taxon>Eukaryota</taxon>
        <taxon>Metazoa</taxon>
        <taxon>Ecdysozoa</taxon>
        <taxon>Arthropoda</taxon>
        <taxon>Hexapoda</taxon>
        <taxon>Insecta</taxon>
        <taxon>Pterygota</taxon>
        <taxon>Neoptera</taxon>
        <taxon>Endopterygota</taxon>
        <taxon>Hymenoptera</taxon>
        <taxon>Apocrita</taxon>
        <taxon>Ichneumonoidea</taxon>
        <taxon>Braconidae</taxon>
        <taxon>Microgastrinae</taxon>
        <taxon>Cotesia</taxon>
    </lineage>
</organism>
<evidence type="ECO:0000256" key="1">
    <source>
        <dbReference type="SAM" id="MobiDB-lite"/>
    </source>
</evidence>